<dbReference type="STRING" id="74649.A0A2P6PYS7"/>
<dbReference type="SUPFAM" id="SSF55315">
    <property type="entry name" value="L30e-like"/>
    <property type="match status" value="1"/>
</dbReference>
<dbReference type="InterPro" id="IPR021995">
    <property type="entry name" value="DUF3593"/>
</dbReference>
<dbReference type="Gramene" id="PRQ27088">
    <property type="protein sequence ID" value="PRQ27088"/>
    <property type="gene ID" value="RchiOBHm_Chr6g0301591"/>
</dbReference>
<keyword evidence="1 3" id="KW-0689">Ribosomal protein</keyword>
<accession>A0A2P6PYS7</accession>
<proteinExistence type="predicted"/>
<gene>
    <name evidence="3" type="ORF">RchiOBHm_Chr6g0301591</name>
</gene>
<protein>
    <submittedName>
        <fullName evidence="3">Putative ribosomal protein L30e</fullName>
    </submittedName>
</protein>
<evidence type="ECO:0000256" key="1">
    <source>
        <dbReference type="ARBA" id="ARBA00022980"/>
    </source>
</evidence>
<dbReference type="Pfam" id="PF12159">
    <property type="entry name" value="DUF3593"/>
    <property type="match status" value="1"/>
</dbReference>
<dbReference type="GO" id="GO:0005840">
    <property type="term" value="C:ribosome"/>
    <property type="evidence" value="ECO:0007669"/>
    <property type="project" value="UniProtKB-KW"/>
</dbReference>
<dbReference type="InterPro" id="IPR039109">
    <property type="entry name" value="Ribosomal_eL30-like"/>
</dbReference>
<dbReference type="PANTHER" id="PTHR11449">
    <property type="entry name" value="RIBOSOMAL PROTEIN L30"/>
    <property type="match status" value="1"/>
</dbReference>
<keyword evidence="4" id="KW-1185">Reference proteome</keyword>
<sequence>MVAVKKTKKTHESMNNRLALVMNLWATRPSSTLSVALKLIIISNNCPSLRKSEIEYYAMLAKVGVHHHFGTKVNYSYGTPLANVDWLHGEAESLLTLTNIFIVLGLGEALRKAKEN</sequence>
<dbReference type="Proteomes" id="UP000238479">
    <property type="component" value="Chromosome 6"/>
</dbReference>
<dbReference type="EMBL" id="PDCK01000044">
    <property type="protein sequence ID" value="PRQ27088.1"/>
    <property type="molecule type" value="Genomic_DNA"/>
</dbReference>
<organism evidence="3 4">
    <name type="scientific">Rosa chinensis</name>
    <name type="common">China rose</name>
    <dbReference type="NCBI Taxonomy" id="74649"/>
    <lineage>
        <taxon>Eukaryota</taxon>
        <taxon>Viridiplantae</taxon>
        <taxon>Streptophyta</taxon>
        <taxon>Embryophyta</taxon>
        <taxon>Tracheophyta</taxon>
        <taxon>Spermatophyta</taxon>
        <taxon>Magnoliopsida</taxon>
        <taxon>eudicotyledons</taxon>
        <taxon>Gunneridae</taxon>
        <taxon>Pentapetalae</taxon>
        <taxon>rosids</taxon>
        <taxon>fabids</taxon>
        <taxon>Rosales</taxon>
        <taxon>Rosaceae</taxon>
        <taxon>Rosoideae</taxon>
        <taxon>Rosoideae incertae sedis</taxon>
        <taxon>Rosa</taxon>
    </lineage>
</organism>
<dbReference type="AlphaFoldDB" id="A0A2P6PYS7"/>
<reference evidence="3 4" key="1">
    <citation type="journal article" date="2018" name="Nat. Genet.">
        <title>The Rosa genome provides new insights in the design of modern roses.</title>
        <authorList>
            <person name="Bendahmane M."/>
        </authorList>
    </citation>
    <scope>NUCLEOTIDE SEQUENCE [LARGE SCALE GENOMIC DNA]</scope>
    <source>
        <strain evidence="4">cv. Old Blush</strain>
    </source>
</reference>
<dbReference type="GO" id="GO:0003723">
    <property type="term" value="F:RNA binding"/>
    <property type="evidence" value="ECO:0007669"/>
    <property type="project" value="InterPro"/>
</dbReference>
<dbReference type="GO" id="GO:1990904">
    <property type="term" value="C:ribonucleoprotein complex"/>
    <property type="evidence" value="ECO:0007669"/>
    <property type="project" value="UniProtKB-KW"/>
</dbReference>
<name>A0A2P6PYS7_ROSCH</name>
<dbReference type="Gene3D" id="3.30.1330.30">
    <property type="match status" value="1"/>
</dbReference>
<comment type="caution">
    <text evidence="3">The sequence shown here is derived from an EMBL/GenBank/DDBJ whole genome shotgun (WGS) entry which is preliminary data.</text>
</comment>
<evidence type="ECO:0000313" key="3">
    <source>
        <dbReference type="EMBL" id="PRQ27088.1"/>
    </source>
</evidence>
<keyword evidence="2" id="KW-0687">Ribonucleoprotein</keyword>
<dbReference type="InterPro" id="IPR029064">
    <property type="entry name" value="Ribosomal_eL30-like_sf"/>
</dbReference>
<evidence type="ECO:0000256" key="2">
    <source>
        <dbReference type="ARBA" id="ARBA00023274"/>
    </source>
</evidence>
<evidence type="ECO:0000313" key="4">
    <source>
        <dbReference type="Proteomes" id="UP000238479"/>
    </source>
</evidence>